<organism evidence="2 3">
    <name type="scientific">Funneliformis caledonium</name>
    <dbReference type="NCBI Taxonomy" id="1117310"/>
    <lineage>
        <taxon>Eukaryota</taxon>
        <taxon>Fungi</taxon>
        <taxon>Fungi incertae sedis</taxon>
        <taxon>Mucoromycota</taxon>
        <taxon>Glomeromycotina</taxon>
        <taxon>Glomeromycetes</taxon>
        <taxon>Glomerales</taxon>
        <taxon>Glomeraceae</taxon>
        <taxon>Funneliformis</taxon>
    </lineage>
</organism>
<evidence type="ECO:0000313" key="2">
    <source>
        <dbReference type="EMBL" id="CAG8762413.1"/>
    </source>
</evidence>
<dbReference type="Proteomes" id="UP000789570">
    <property type="component" value="Unassembled WGS sequence"/>
</dbReference>
<feature type="non-terminal residue" evidence="2">
    <location>
        <position position="221"/>
    </location>
</feature>
<comment type="caution">
    <text evidence="2">The sequence shown here is derived from an EMBL/GenBank/DDBJ whole genome shotgun (WGS) entry which is preliminary data.</text>
</comment>
<evidence type="ECO:0000256" key="1">
    <source>
        <dbReference type="SAM" id="MobiDB-lite"/>
    </source>
</evidence>
<protein>
    <submittedName>
        <fullName evidence="2">6623_t:CDS:1</fullName>
    </submittedName>
</protein>
<evidence type="ECO:0000313" key="3">
    <source>
        <dbReference type="Proteomes" id="UP000789570"/>
    </source>
</evidence>
<sequence>NAWAKRPFRGDNIPIKEYDDEGYCRAKAEIKDIERQIILLEADRPSMVKSNPMDVDNQILPIVNEDDMLVCQRTGLLSETLLETNLRMQGGTALAYVPVLPRAEAFDPLDEDEKKIPPIQYTEKSLYLNKPYVVRVRRTLQDIANLQNAIKQGDYATVGDFAFIKNQTRPSPGPWSSGRGEPGNIKKDYQGSPARMTGGNCPLYLVQEGVESHLNEVMRPL</sequence>
<keyword evidence="3" id="KW-1185">Reference proteome</keyword>
<dbReference type="EMBL" id="CAJVPQ010023291">
    <property type="protein sequence ID" value="CAG8762413.1"/>
    <property type="molecule type" value="Genomic_DNA"/>
</dbReference>
<reference evidence="2" key="1">
    <citation type="submission" date="2021-06" db="EMBL/GenBank/DDBJ databases">
        <authorList>
            <person name="Kallberg Y."/>
            <person name="Tangrot J."/>
            <person name="Rosling A."/>
        </authorList>
    </citation>
    <scope>NUCLEOTIDE SEQUENCE</scope>
    <source>
        <strain evidence="2">UK204</strain>
    </source>
</reference>
<accession>A0A9N9J3T3</accession>
<gene>
    <name evidence="2" type="ORF">FCALED_LOCUS17016</name>
</gene>
<proteinExistence type="predicted"/>
<feature type="region of interest" description="Disordered" evidence="1">
    <location>
        <begin position="167"/>
        <end position="194"/>
    </location>
</feature>
<dbReference type="AlphaFoldDB" id="A0A9N9J3T3"/>
<name>A0A9N9J3T3_9GLOM</name>